<reference evidence="2" key="1">
    <citation type="journal article" date="2022" name="Mol. Ecol. Resour.">
        <title>The genomes of chicory, endive, great burdock and yacon provide insights into Asteraceae palaeo-polyploidization history and plant inulin production.</title>
        <authorList>
            <person name="Fan W."/>
            <person name="Wang S."/>
            <person name="Wang H."/>
            <person name="Wang A."/>
            <person name="Jiang F."/>
            <person name="Liu H."/>
            <person name="Zhao H."/>
            <person name="Xu D."/>
            <person name="Zhang Y."/>
        </authorList>
    </citation>
    <scope>NUCLEOTIDE SEQUENCE [LARGE SCALE GENOMIC DNA]</scope>
    <source>
        <strain evidence="2">cv. Yunnan</strain>
    </source>
</reference>
<evidence type="ECO:0000313" key="1">
    <source>
        <dbReference type="EMBL" id="KAI3808716.1"/>
    </source>
</evidence>
<evidence type="ECO:0000313" key="2">
    <source>
        <dbReference type="Proteomes" id="UP001056120"/>
    </source>
</evidence>
<reference evidence="1 2" key="2">
    <citation type="journal article" date="2022" name="Mol. Ecol. Resour.">
        <title>The genomes of chicory, endive, great burdock and yacon provide insights into Asteraceae paleo-polyploidization history and plant inulin production.</title>
        <authorList>
            <person name="Fan W."/>
            <person name="Wang S."/>
            <person name="Wang H."/>
            <person name="Wang A."/>
            <person name="Jiang F."/>
            <person name="Liu H."/>
            <person name="Zhao H."/>
            <person name="Xu D."/>
            <person name="Zhang Y."/>
        </authorList>
    </citation>
    <scope>NUCLEOTIDE SEQUENCE [LARGE SCALE GENOMIC DNA]</scope>
    <source>
        <strain evidence="2">cv. Yunnan</strain>
        <tissue evidence="1">Leaves</tissue>
    </source>
</reference>
<organism evidence="1 2">
    <name type="scientific">Smallanthus sonchifolius</name>
    <dbReference type="NCBI Taxonomy" id="185202"/>
    <lineage>
        <taxon>Eukaryota</taxon>
        <taxon>Viridiplantae</taxon>
        <taxon>Streptophyta</taxon>
        <taxon>Embryophyta</taxon>
        <taxon>Tracheophyta</taxon>
        <taxon>Spermatophyta</taxon>
        <taxon>Magnoliopsida</taxon>
        <taxon>eudicotyledons</taxon>
        <taxon>Gunneridae</taxon>
        <taxon>Pentapetalae</taxon>
        <taxon>asterids</taxon>
        <taxon>campanulids</taxon>
        <taxon>Asterales</taxon>
        <taxon>Asteraceae</taxon>
        <taxon>Asteroideae</taxon>
        <taxon>Heliantheae alliance</taxon>
        <taxon>Millerieae</taxon>
        <taxon>Smallanthus</taxon>
    </lineage>
</organism>
<sequence>MNRDLSCRTFSGSTVFHPPQETRTPPVLPIVVAYLVPTHHHLISPFCVYHSADKHKHQRRGFKGFTISAPRRMAVKAMKKMEDPLSRVQFDGVAP</sequence>
<gene>
    <name evidence="1" type="ORF">L1987_24675</name>
</gene>
<accession>A0ACB9ILP2</accession>
<dbReference type="Proteomes" id="UP001056120">
    <property type="component" value="Linkage Group LG08"/>
</dbReference>
<proteinExistence type="predicted"/>
<name>A0ACB9ILP2_9ASTR</name>
<keyword evidence="2" id="KW-1185">Reference proteome</keyword>
<comment type="caution">
    <text evidence="1">The sequence shown here is derived from an EMBL/GenBank/DDBJ whole genome shotgun (WGS) entry which is preliminary data.</text>
</comment>
<protein>
    <submittedName>
        <fullName evidence="1">Uncharacterized protein</fullName>
    </submittedName>
</protein>
<dbReference type="EMBL" id="CM042025">
    <property type="protein sequence ID" value="KAI3808716.1"/>
    <property type="molecule type" value="Genomic_DNA"/>
</dbReference>